<sequence>MSALDAFYSTWSRAKDTFGAGTPTDGSQYDGSSSKLMQLQSTIKSAAPDDRWQGTASQAYAAANEEHAAVYQKLADLDKKMAAEVTNAANIVTTGRTQLDNTKSWVDSAVNSLPTSLSAQAREKSLIPIAKEGITQVNHTVQNANTEMNTIAGRVTGLRGEFDALTDQKFARDQGEGKGKGEGEKNGDENAPTEPGAKPGEPGGPEFVIGPPTKPDISWDEDFEYNSAEPGWKDYLKRAEWEAKLAGGRLLRADLDDATQMYRHYWDNDGKPIEFDYEEAYREDPGIRANVDDQISRAQRGAEELIRAGNTSFSMTGDATQTTNYPTTENWQKAVGGYQQWSSADVKVEGNRVTMTVTVHAEDHYNFNRGQADIGTGASDNENGRFTELGWAKPFDSHGEVTRTVSWELGSAPPVDQGGQPQFNPGREDRVDGRGSPGGIRPPDNNRNTGGVTLP</sequence>
<evidence type="ECO:0000313" key="3">
    <source>
        <dbReference type="EMBL" id="MCV7386857.1"/>
    </source>
</evidence>
<evidence type="ECO:0000313" key="4">
    <source>
        <dbReference type="EMBL" id="MEX3740830.1"/>
    </source>
</evidence>
<dbReference type="Proteomes" id="UP001141659">
    <property type="component" value="Unassembled WGS sequence"/>
</dbReference>
<feature type="region of interest" description="Disordered" evidence="1">
    <location>
        <begin position="409"/>
        <end position="455"/>
    </location>
</feature>
<dbReference type="AlphaFoldDB" id="A0AAW5SWZ5"/>
<evidence type="ECO:0000313" key="6">
    <source>
        <dbReference type="Proteomes" id="UP001558474"/>
    </source>
</evidence>
<dbReference type="RefSeq" id="WP_200826498.1">
    <property type="nucleotide sequence ID" value="NZ_JACKVC010000008.1"/>
</dbReference>
<reference evidence="3" key="1">
    <citation type="submission" date="2020-07" db="EMBL/GenBank/DDBJ databases">
        <authorList>
            <person name="Pettersson B.M.F."/>
            <person name="Behra P.R.K."/>
            <person name="Ramesh M."/>
            <person name="Das S."/>
            <person name="Dasgupta S."/>
            <person name="Kirsebom L.A."/>
        </authorList>
    </citation>
    <scope>NUCLEOTIDE SEQUENCE</scope>
    <source>
        <strain evidence="3">DSM 44242</strain>
    </source>
</reference>
<feature type="domain" description="ESX-1 secretion-associated protein EspA/EspE-like" evidence="2">
    <location>
        <begin position="18"/>
        <end position="100"/>
    </location>
</feature>
<evidence type="ECO:0000259" key="2">
    <source>
        <dbReference type="Pfam" id="PF18879"/>
    </source>
</evidence>
<dbReference type="Pfam" id="PF18879">
    <property type="entry name" value="EspA_EspE"/>
    <property type="match status" value="1"/>
</dbReference>
<comment type="caution">
    <text evidence="3">The sequence shown here is derived from an EMBL/GenBank/DDBJ whole genome shotgun (WGS) entry which is preliminary data.</text>
</comment>
<feature type="region of interest" description="Disordered" evidence="1">
    <location>
        <begin position="170"/>
        <end position="213"/>
    </location>
</feature>
<gene>
    <name evidence="4" type="ORF">ABFW12_21635</name>
    <name evidence="3" type="ORF">H5P34_02190</name>
</gene>
<name>A0AAW5SWZ5_9MYCO</name>
<feature type="compositionally biased region" description="Low complexity" evidence="1">
    <location>
        <begin position="194"/>
        <end position="206"/>
    </location>
</feature>
<feature type="compositionally biased region" description="Polar residues" evidence="1">
    <location>
        <begin position="445"/>
        <end position="455"/>
    </location>
</feature>
<reference evidence="4 6" key="3">
    <citation type="submission" date="2024-04" db="EMBL/GenBank/DDBJ databases">
        <title>Genomic Markers of Mycobacteria.</title>
        <authorList>
            <person name="Soliman M.S."/>
            <person name="Elkholy A."/>
            <person name="Soliman N.S."/>
            <person name="Abbas A."/>
            <person name="Khayrat S."/>
            <person name="Shawky S."/>
        </authorList>
    </citation>
    <scope>NUCLEOTIDE SEQUENCE [LARGE SCALE GENOMIC DNA]</scope>
    <source>
        <strain evidence="4 6">Egy-CU-AM5</strain>
    </source>
</reference>
<reference evidence="3" key="2">
    <citation type="journal article" date="2022" name="BMC Genomics">
        <title>Comparative genome analysis of mycobacteria focusing on tRNA and non-coding RNA.</title>
        <authorList>
            <person name="Behra P.R.K."/>
            <person name="Pettersson B.M.F."/>
            <person name="Ramesh M."/>
            <person name="Das S."/>
            <person name="Dasgupta S."/>
            <person name="Kirsebom L.A."/>
        </authorList>
    </citation>
    <scope>NUCLEOTIDE SEQUENCE</scope>
    <source>
        <strain evidence="3">DSM 44242</strain>
    </source>
</reference>
<dbReference type="EMBL" id="JBDLOU010000052">
    <property type="protein sequence ID" value="MEX3740830.1"/>
    <property type="molecule type" value="Genomic_DNA"/>
</dbReference>
<evidence type="ECO:0000313" key="5">
    <source>
        <dbReference type="Proteomes" id="UP001141659"/>
    </source>
</evidence>
<dbReference type="InterPro" id="IPR043796">
    <property type="entry name" value="ESX-1_EspA/EspE-like"/>
</dbReference>
<feature type="compositionally biased region" description="Basic and acidic residues" evidence="1">
    <location>
        <begin position="170"/>
        <end position="188"/>
    </location>
</feature>
<dbReference type="Proteomes" id="UP001558474">
    <property type="component" value="Unassembled WGS sequence"/>
</dbReference>
<organism evidence="3 5">
    <name type="scientific">Mycolicibacterium porcinum</name>
    <dbReference type="NCBI Taxonomy" id="39693"/>
    <lineage>
        <taxon>Bacteria</taxon>
        <taxon>Bacillati</taxon>
        <taxon>Actinomycetota</taxon>
        <taxon>Actinomycetes</taxon>
        <taxon>Mycobacteriales</taxon>
        <taxon>Mycobacteriaceae</taxon>
        <taxon>Mycolicibacterium</taxon>
    </lineage>
</organism>
<dbReference type="EMBL" id="JACKVC010000008">
    <property type="protein sequence ID" value="MCV7386857.1"/>
    <property type="molecule type" value="Genomic_DNA"/>
</dbReference>
<accession>A0AAW5SWZ5</accession>
<evidence type="ECO:0000256" key="1">
    <source>
        <dbReference type="SAM" id="MobiDB-lite"/>
    </source>
</evidence>
<proteinExistence type="predicted"/>
<keyword evidence="6" id="KW-1185">Reference proteome</keyword>
<protein>
    <submittedName>
        <fullName evidence="4">EspA/EspE family type VII secretion system effector</fullName>
    </submittedName>
</protein>